<evidence type="ECO:0000313" key="6">
    <source>
        <dbReference type="EMBL" id="ADH64027.1"/>
    </source>
</evidence>
<proteinExistence type="predicted"/>
<feature type="short sequence motif" description="GXSXG" evidence="4">
    <location>
        <begin position="36"/>
        <end position="40"/>
    </location>
</feature>
<protein>
    <submittedName>
        <fullName evidence="6">Patatin</fullName>
    </submittedName>
</protein>
<dbReference type="Pfam" id="PF01734">
    <property type="entry name" value="Patatin"/>
    <property type="match status" value="1"/>
</dbReference>
<keyword evidence="3 4" id="KW-0443">Lipid metabolism</keyword>
<name>D7BHT7_ALLS1</name>
<dbReference type="PANTHER" id="PTHR14226">
    <property type="entry name" value="NEUROPATHY TARGET ESTERASE/SWISS CHEESE D.MELANOGASTER"/>
    <property type="match status" value="1"/>
</dbReference>
<evidence type="ECO:0000256" key="1">
    <source>
        <dbReference type="ARBA" id="ARBA00022801"/>
    </source>
</evidence>
<evidence type="ECO:0000256" key="4">
    <source>
        <dbReference type="PROSITE-ProRule" id="PRU01161"/>
    </source>
</evidence>
<keyword evidence="1 4" id="KW-0378">Hydrolase</keyword>
<keyword evidence="2 4" id="KW-0442">Lipid degradation</keyword>
<dbReference type="Gene3D" id="3.40.1090.10">
    <property type="entry name" value="Cytosolic phospholipase A2 catalytic domain"/>
    <property type="match status" value="2"/>
</dbReference>
<organism evidence="6 7">
    <name type="scientific">Allomeiothermus silvanus (strain ATCC 700542 / DSM 9946 / NBRC 106475 / NCIMB 13440 / VI-R2)</name>
    <name type="common">Thermus silvanus</name>
    <dbReference type="NCBI Taxonomy" id="526227"/>
    <lineage>
        <taxon>Bacteria</taxon>
        <taxon>Thermotogati</taxon>
        <taxon>Deinococcota</taxon>
        <taxon>Deinococci</taxon>
        <taxon>Thermales</taxon>
        <taxon>Thermaceae</taxon>
        <taxon>Allomeiothermus</taxon>
    </lineage>
</organism>
<dbReference type="HOGENOM" id="CLU_047251_0_0_0"/>
<dbReference type="GO" id="GO:0016042">
    <property type="term" value="P:lipid catabolic process"/>
    <property type="evidence" value="ECO:0007669"/>
    <property type="project" value="UniProtKB-UniRule"/>
</dbReference>
<comment type="caution">
    <text evidence="4">Lacks conserved residue(s) required for the propagation of feature annotation.</text>
</comment>
<evidence type="ECO:0000256" key="3">
    <source>
        <dbReference type="ARBA" id="ARBA00023098"/>
    </source>
</evidence>
<evidence type="ECO:0000256" key="2">
    <source>
        <dbReference type="ARBA" id="ARBA00022963"/>
    </source>
</evidence>
<gene>
    <name evidence="6" type="ordered locus">Mesil_2156</name>
</gene>
<dbReference type="InterPro" id="IPR050301">
    <property type="entry name" value="NTE"/>
</dbReference>
<feature type="active site" description="Nucleophile" evidence="4">
    <location>
        <position position="38"/>
    </location>
</feature>
<evidence type="ECO:0000259" key="5">
    <source>
        <dbReference type="PROSITE" id="PS51635"/>
    </source>
</evidence>
<dbReference type="AlphaFoldDB" id="D7BHT7"/>
<dbReference type="eggNOG" id="COG1752">
    <property type="taxonomic scope" value="Bacteria"/>
</dbReference>
<dbReference type="RefSeq" id="WP_013158576.1">
    <property type="nucleotide sequence ID" value="NC_014212.1"/>
</dbReference>
<dbReference type="STRING" id="526227.Mesil_2156"/>
<feature type="short sequence motif" description="GXGXXG" evidence="4">
    <location>
        <begin position="9"/>
        <end position="14"/>
    </location>
</feature>
<reference evidence="6 7" key="1">
    <citation type="journal article" date="2010" name="Stand. Genomic Sci.">
        <title>Complete genome sequence of Meiothermus silvanus type strain (VI-R2).</title>
        <authorList>
            <person name="Sikorski J."/>
            <person name="Tindall B.J."/>
            <person name="Lowry S."/>
            <person name="Lucas S."/>
            <person name="Nolan M."/>
            <person name="Copeland A."/>
            <person name="Glavina Del Rio T."/>
            <person name="Tice H."/>
            <person name="Cheng J.F."/>
            <person name="Han C."/>
            <person name="Pitluck S."/>
            <person name="Liolios K."/>
            <person name="Ivanova N."/>
            <person name="Mavromatis K."/>
            <person name="Mikhailova N."/>
            <person name="Pati A."/>
            <person name="Goodwin L."/>
            <person name="Chen A."/>
            <person name="Palaniappan K."/>
            <person name="Land M."/>
            <person name="Hauser L."/>
            <person name="Chang Y.J."/>
            <person name="Jeffries C.D."/>
            <person name="Rohde M."/>
            <person name="Goker M."/>
            <person name="Woyke T."/>
            <person name="Bristow J."/>
            <person name="Eisen J.A."/>
            <person name="Markowitz V."/>
            <person name="Hugenholtz P."/>
            <person name="Kyrpides N.C."/>
            <person name="Klenk H.P."/>
            <person name="Lapidus A."/>
        </authorList>
    </citation>
    <scope>NUCLEOTIDE SEQUENCE [LARGE SCALE GENOMIC DNA]</scope>
    <source>
        <strain evidence="7">ATCC 700542 / DSM 9946 / VI-R2</strain>
    </source>
</reference>
<dbReference type="InterPro" id="IPR016035">
    <property type="entry name" value="Acyl_Trfase/lysoPLipase"/>
</dbReference>
<dbReference type="GO" id="GO:0016787">
    <property type="term" value="F:hydrolase activity"/>
    <property type="evidence" value="ECO:0007669"/>
    <property type="project" value="UniProtKB-UniRule"/>
</dbReference>
<dbReference type="OrthoDB" id="9770965at2"/>
<dbReference type="PROSITE" id="PS51635">
    <property type="entry name" value="PNPLA"/>
    <property type="match status" value="1"/>
</dbReference>
<feature type="domain" description="PNPLA" evidence="5">
    <location>
        <begin position="5"/>
        <end position="176"/>
    </location>
</feature>
<feature type="active site" description="Proton acceptor" evidence="4">
    <location>
        <position position="163"/>
    </location>
</feature>
<dbReference type="KEGG" id="msv:Mesil_2156"/>
<dbReference type="SUPFAM" id="SSF52151">
    <property type="entry name" value="FabD/lysophospholipase-like"/>
    <property type="match status" value="1"/>
</dbReference>
<dbReference type="InterPro" id="IPR002641">
    <property type="entry name" value="PNPLA_dom"/>
</dbReference>
<keyword evidence="7" id="KW-1185">Reference proteome</keyword>
<dbReference type="PANTHER" id="PTHR14226:SF29">
    <property type="entry name" value="NEUROPATHY TARGET ESTERASE SWS"/>
    <property type="match status" value="1"/>
</dbReference>
<sequence length="285" mass="30739">MGLVVALGGGGIRGIAHLAILEALRREGIPIRALAGSSAGALAAAMYAFDLPLDPQLVLQNLYDPDVERLAQSGTLRQMARLVAFLRKPHLSEGAGLRSGYARLFGERRLEESPIPLALVAADLRTGEAVALREGLVSEALKASSAIPSVFPPVVWDGRLLVDGDVAEKVPVTVARSLAAGPVLAVDISNPYPPVEPKTALEAALQAGEASRRRLLQLALDKADLVIRLDPPQAIETFDTRQAEYIYQLGQERIEAALPAIRALLRAPAPANRRWWEGWLRRRAR</sequence>
<dbReference type="Proteomes" id="UP000001916">
    <property type="component" value="Chromosome"/>
</dbReference>
<accession>D7BHT7</accession>
<evidence type="ECO:0000313" key="7">
    <source>
        <dbReference type="Proteomes" id="UP000001916"/>
    </source>
</evidence>
<dbReference type="EMBL" id="CP002042">
    <property type="protein sequence ID" value="ADH64027.1"/>
    <property type="molecule type" value="Genomic_DNA"/>
</dbReference>